<dbReference type="PROSITE" id="PS01034">
    <property type="entry name" value="GH16_1"/>
    <property type="match status" value="1"/>
</dbReference>
<feature type="domain" description="GH16" evidence="12">
    <location>
        <begin position="46"/>
        <end position="257"/>
    </location>
</feature>
<dbReference type="InterPro" id="IPR008264">
    <property type="entry name" value="Beta_glucanase"/>
</dbReference>
<evidence type="ECO:0000313" key="13">
    <source>
        <dbReference type="EMBL" id="ADZ85659.1"/>
    </source>
</evidence>
<evidence type="ECO:0000256" key="7">
    <source>
        <dbReference type="ARBA" id="ARBA00029722"/>
    </source>
</evidence>
<dbReference type="GO" id="GO:0042972">
    <property type="term" value="F:licheninase activity"/>
    <property type="evidence" value="ECO:0007669"/>
    <property type="project" value="UniProtKB-EC"/>
</dbReference>
<keyword evidence="5 13" id="KW-0378">Hydrolase</keyword>
<organism evidence="13 14">
    <name type="scientific">Cellulosilyticum lentocellum (strain ATCC 49066 / DSM 5427 / NCIMB 11756 / RHM5)</name>
    <name type="common">Clostridium lentocellum</name>
    <dbReference type="NCBI Taxonomy" id="642492"/>
    <lineage>
        <taxon>Bacteria</taxon>
        <taxon>Bacillati</taxon>
        <taxon>Bacillota</taxon>
        <taxon>Clostridia</taxon>
        <taxon>Lachnospirales</taxon>
        <taxon>Cellulosilyticaceae</taxon>
        <taxon>Cellulosilyticum</taxon>
    </lineage>
</organism>
<dbReference type="PANTHER" id="PTHR31062">
    <property type="entry name" value="XYLOGLUCAN ENDOTRANSGLUCOSYLASE/HYDROLASE PROTEIN 8-RELATED"/>
    <property type="match status" value="1"/>
</dbReference>
<dbReference type="InterPro" id="IPR044791">
    <property type="entry name" value="Beta-glucanase/XTH"/>
</dbReference>
<evidence type="ECO:0000256" key="3">
    <source>
        <dbReference type="ARBA" id="ARBA00012690"/>
    </source>
</evidence>
<evidence type="ECO:0000313" key="14">
    <source>
        <dbReference type="Proteomes" id="UP000008467"/>
    </source>
</evidence>
<dbReference type="EMBL" id="CP002582">
    <property type="protein sequence ID" value="ADZ85659.1"/>
    <property type="molecule type" value="Genomic_DNA"/>
</dbReference>
<dbReference type="Proteomes" id="UP000008467">
    <property type="component" value="Chromosome"/>
</dbReference>
<evidence type="ECO:0000256" key="1">
    <source>
        <dbReference type="ARBA" id="ARBA00000481"/>
    </source>
</evidence>
<evidence type="ECO:0000256" key="9">
    <source>
        <dbReference type="ARBA" id="ARBA00031665"/>
    </source>
</evidence>
<protein>
    <recommendedName>
        <fullName evidence="4">Beta-glucanase</fullName>
        <ecNumber evidence="3">3.2.1.73</ecNumber>
    </recommendedName>
    <alternativeName>
        <fullName evidence="9">1,3-1,4-beta-D-glucan 4-glucanohydrolase</fullName>
    </alternativeName>
    <alternativeName>
        <fullName evidence="8">Endo-beta-1,3-1,4 glucanase</fullName>
    </alternativeName>
    <alternativeName>
        <fullName evidence="7">Lichenase</fullName>
    </alternativeName>
</protein>
<dbReference type="InterPro" id="IPR000757">
    <property type="entry name" value="Beta-glucanase-like"/>
</dbReference>
<comment type="similarity">
    <text evidence="2">Belongs to the glycosyl hydrolase 16 family.</text>
</comment>
<dbReference type="SUPFAM" id="SSF49899">
    <property type="entry name" value="Concanavalin A-like lectins/glucanases"/>
    <property type="match status" value="1"/>
</dbReference>
<keyword evidence="11" id="KW-0732">Signal</keyword>
<dbReference type="CDD" id="cd02175">
    <property type="entry name" value="GH16_lichenase"/>
    <property type="match status" value="1"/>
</dbReference>
<dbReference type="RefSeq" id="WP_013658932.1">
    <property type="nucleotide sequence ID" value="NC_015275.1"/>
</dbReference>
<feature type="signal peptide" evidence="11">
    <location>
        <begin position="1"/>
        <end position="20"/>
    </location>
</feature>
<dbReference type="HOGENOM" id="CLU_071026_1_0_9"/>
<gene>
    <name evidence="13" type="ordered locus">Clole_3981</name>
</gene>
<dbReference type="KEGG" id="cle:Clole_3981"/>
<dbReference type="STRING" id="642492.Clole_3981"/>
<sequence>MKKGFAILLSMSLLFCGCSASNQNDVGKNITQKGMQELKGAVVLELEFNQPEDELMQKADGYSNGSVFDCTWRGANITFDNDIMRMKIDQDAEGASPKWSGAEYRTREMYQYGMYEVRMKPIKNDGVVSSFFTYTGPSDNNPWDEVDIEFLGKDTTKVQFNYYTNGVGGHEYIYDLGFDASEDFHEYAFEWLEDSITWYVDGVEVYKAVDNIPQTPAKVMMNVWPGTGVDDWLNAFDGTVPLTAEYDWMRVTAYDEE</sequence>
<dbReference type="GO" id="GO:0005975">
    <property type="term" value="P:carbohydrate metabolic process"/>
    <property type="evidence" value="ECO:0007669"/>
    <property type="project" value="InterPro"/>
</dbReference>
<feature type="chain" id="PRO_5039683343" description="Beta-glucanase" evidence="11">
    <location>
        <begin position="21"/>
        <end position="257"/>
    </location>
</feature>
<dbReference type="Gene3D" id="2.60.120.200">
    <property type="match status" value="1"/>
</dbReference>
<evidence type="ECO:0000256" key="11">
    <source>
        <dbReference type="SAM" id="SignalP"/>
    </source>
</evidence>
<dbReference type="NCBIfam" id="NF047856">
    <property type="entry name" value="BGlucanaseBglS"/>
    <property type="match status" value="1"/>
</dbReference>
<dbReference type="PRINTS" id="PR00737">
    <property type="entry name" value="GLHYDRLASE16"/>
</dbReference>
<dbReference type="Pfam" id="PF00722">
    <property type="entry name" value="Glyco_hydro_16"/>
    <property type="match status" value="1"/>
</dbReference>
<keyword evidence="6" id="KW-0326">Glycosidase</keyword>
<dbReference type="PROSITE" id="PS51762">
    <property type="entry name" value="GH16_2"/>
    <property type="match status" value="1"/>
</dbReference>
<dbReference type="PROSITE" id="PS51257">
    <property type="entry name" value="PROKAR_LIPOPROTEIN"/>
    <property type="match status" value="1"/>
</dbReference>
<dbReference type="eggNOG" id="COG2273">
    <property type="taxonomic scope" value="Bacteria"/>
</dbReference>
<evidence type="ECO:0000256" key="2">
    <source>
        <dbReference type="ARBA" id="ARBA00006865"/>
    </source>
</evidence>
<reference evidence="13 14" key="1">
    <citation type="journal article" date="2011" name="J. Bacteriol.">
        <title>Complete genome sequence of the cellulose-degrading bacterium Cellulosilyticum lentocellum.</title>
        <authorList>
            <consortium name="US DOE Joint Genome Institute"/>
            <person name="Miller D.A."/>
            <person name="Suen G."/>
            <person name="Bruce D."/>
            <person name="Copeland A."/>
            <person name="Cheng J.F."/>
            <person name="Detter C."/>
            <person name="Goodwin L.A."/>
            <person name="Han C.S."/>
            <person name="Hauser L.J."/>
            <person name="Land M.L."/>
            <person name="Lapidus A."/>
            <person name="Lucas S."/>
            <person name="Meincke L."/>
            <person name="Pitluck S."/>
            <person name="Tapia R."/>
            <person name="Teshima H."/>
            <person name="Woyke T."/>
            <person name="Fox B.G."/>
            <person name="Angert E.R."/>
            <person name="Currie C.R."/>
        </authorList>
    </citation>
    <scope>NUCLEOTIDE SEQUENCE [LARGE SCALE GENOMIC DNA]</scope>
    <source>
        <strain evidence="14">ATCC 49066 / DSM 5427 / NCIMB 11756 / RHM5</strain>
    </source>
</reference>
<name>F2JKE4_CELLD</name>
<dbReference type="InterPro" id="IPR013320">
    <property type="entry name" value="ConA-like_dom_sf"/>
</dbReference>
<comment type="catalytic activity">
    <reaction evidence="1">
        <text>Hydrolysis of (1-&gt;4)-beta-D-glucosidic linkages in beta-D-glucans containing (1-&gt;3)- and (1-&gt;4)-bonds.</text>
        <dbReference type="EC" id="3.2.1.73"/>
    </reaction>
</comment>
<evidence type="ECO:0000256" key="8">
    <source>
        <dbReference type="ARBA" id="ARBA00029771"/>
    </source>
</evidence>
<evidence type="ECO:0000256" key="5">
    <source>
        <dbReference type="ARBA" id="ARBA00022801"/>
    </source>
</evidence>
<evidence type="ECO:0000256" key="6">
    <source>
        <dbReference type="ARBA" id="ARBA00023295"/>
    </source>
</evidence>
<evidence type="ECO:0000259" key="12">
    <source>
        <dbReference type="PROSITE" id="PS51762"/>
    </source>
</evidence>
<evidence type="ECO:0000256" key="10">
    <source>
        <dbReference type="PIRSR" id="PIRSR608264-1"/>
    </source>
</evidence>
<feature type="active site" description="Proton donor" evidence="10">
    <location>
        <position position="149"/>
    </location>
</feature>
<proteinExistence type="inferred from homology"/>
<evidence type="ECO:0000256" key="4">
    <source>
        <dbReference type="ARBA" id="ARBA00014569"/>
    </source>
</evidence>
<keyword evidence="14" id="KW-1185">Reference proteome</keyword>
<dbReference type="InterPro" id="IPR008263">
    <property type="entry name" value="GH16_AS"/>
</dbReference>
<accession>F2JKE4</accession>
<dbReference type="EC" id="3.2.1.73" evidence="3"/>
<feature type="active site" description="Nucleophile" evidence="10">
    <location>
        <position position="145"/>
    </location>
</feature>
<dbReference type="AlphaFoldDB" id="F2JKE4"/>